<evidence type="ECO:0000256" key="2">
    <source>
        <dbReference type="ARBA" id="ARBA00006337"/>
    </source>
</evidence>
<feature type="transmembrane region" description="Helical" evidence="11">
    <location>
        <begin position="6"/>
        <end position="26"/>
    </location>
</feature>
<evidence type="ECO:0000256" key="8">
    <source>
        <dbReference type="ARBA" id="ARBA00023136"/>
    </source>
</evidence>
<dbReference type="Pfam" id="PF00571">
    <property type="entry name" value="CBS"/>
    <property type="match status" value="2"/>
</dbReference>
<evidence type="ECO:0000256" key="5">
    <source>
        <dbReference type="ARBA" id="ARBA00022737"/>
    </source>
</evidence>
<dbReference type="InterPro" id="IPR046342">
    <property type="entry name" value="CBS_dom_sf"/>
</dbReference>
<feature type="domain" description="CBS" evidence="12">
    <location>
        <begin position="284"/>
        <end position="341"/>
    </location>
</feature>
<comment type="subcellular location">
    <subcellularLocation>
        <location evidence="1">Cell membrane</location>
        <topology evidence="1">Multi-pass membrane protein</topology>
    </subcellularLocation>
</comment>
<dbReference type="Pfam" id="PF03471">
    <property type="entry name" value="CorC_HlyC"/>
    <property type="match status" value="1"/>
</dbReference>
<dbReference type="SUPFAM" id="SSF54631">
    <property type="entry name" value="CBS-domain pair"/>
    <property type="match status" value="1"/>
</dbReference>
<accession>A0A8J3EK87</accession>
<evidence type="ECO:0000313" key="14">
    <source>
        <dbReference type="EMBL" id="GGH74138.1"/>
    </source>
</evidence>
<keyword evidence="5" id="KW-0677">Repeat</keyword>
<evidence type="ECO:0000256" key="11">
    <source>
        <dbReference type="SAM" id="Phobius"/>
    </source>
</evidence>
<dbReference type="RefSeq" id="WP_188495167.1">
    <property type="nucleotide sequence ID" value="NZ_BMFV01000001.1"/>
</dbReference>
<feature type="domain" description="CBS" evidence="12">
    <location>
        <begin position="219"/>
        <end position="281"/>
    </location>
</feature>
<keyword evidence="8 10" id="KW-0472">Membrane</keyword>
<dbReference type="SMART" id="SM01091">
    <property type="entry name" value="CorC_HlyC"/>
    <property type="match status" value="1"/>
</dbReference>
<dbReference type="PROSITE" id="PS51846">
    <property type="entry name" value="CNNM"/>
    <property type="match status" value="1"/>
</dbReference>
<evidence type="ECO:0000256" key="10">
    <source>
        <dbReference type="PROSITE-ProRule" id="PRU01193"/>
    </source>
</evidence>
<evidence type="ECO:0000256" key="3">
    <source>
        <dbReference type="ARBA" id="ARBA00022475"/>
    </source>
</evidence>
<dbReference type="PROSITE" id="PS51371">
    <property type="entry name" value="CBS"/>
    <property type="match status" value="2"/>
</dbReference>
<dbReference type="Pfam" id="PF01595">
    <property type="entry name" value="CNNM"/>
    <property type="match status" value="1"/>
</dbReference>
<evidence type="ECO:0000256" key="4">
    <source>
        <dbReference type="ARBA" id="ARBA00022692"/>
    </source>
</evidence>
<dbReference type="Gene3D" id="3.30.465.10">
    <property type="match status" value="1"/>
</dbReference>
<dbReference type="InterPro" id="IPR016169">
    <property type="entry name" value="FAD-bd_PCMH_sub2"/>
</dbReference>
<evidence type="ECO:0000313" key="15">
    <source>
        <dbReference type="Proteomes" id="UP000656813"/>
    </source>
</evidence>
<dbReference type="Gene3D" id="3.10.580.10">
    <property type="entry name" value="CBS-domain"/>
    <property type="match status" value="1"/>
</dbReference>
<dbReference type="Proteomes" id="UP000656813">
    <property type="component" value="Unassembled WGS sequence"/>
</dbReference>
<name>A0A8J3EK87_9BACL</name>
<evidence type="ECO:0000256" key="9">
    <source>
        <dbReference type="PROSITE-ProRule" id="PRU00703"/>
    </source>
</evidence>
<comment type="caution">
    <text evidence="14">The sequence shown here is derived from an EMBL/GenBank/DDBJ whole genome shotgun (WGS) entry which is preliminary data.</text>
</comment>
<dbReference type="InterPro" id="IPR036318">
    <property type="entry name" value="FAD-bd_PCMH-like_sf"/>
</dbReference>
<evidence type="ECO:0000256" key="7">
    <source>
        <dbReference type="ARBA" id="ARBA00023122"/>
    </source>
</evidence>
<evidence type="ECO:0000256" key="6">
    <source>
        <dbReference type="ARBA" id="ARBA00022989"/>
    </source>
</evidence>
<reference evidence="14" key="1">
    <citation type="journal article" date="2014" name="Int. J. Syst. Evol. Microbiol.">
        <title>Complete genome sequence of Corynebacterium casei LMG S-19264T (=DSM 44701T), isolated from a smear-ripened cheese.</title>
        <authorList>
            <consortium name="US DOE Joint Genome Institute (JGI-PGF)"/>
            <person name="Walter F."/>
            <person name="Albersmeier A."/>
            <person name="Kalinowski J."/>
            <person name="Ruckert C."/>
        </authorList>
    </citation>
    <scope>NUCLEOTIDE SEQUENCE</scope>
    <source>
        <strain evidence="14">CGMCC 1.12777</strain>
    </source>
</reference>
<feature type="domain" description="CNNM transmembrane" evidence="13">
    <location>
        <begin position="1"/>
        <end position="200"/>
    </location>
</feature>
<dbReference type="InterPro" id="IPR044751">
    <property type="entry name" value="Ion_transp-like_CBS"/>
</dbReference>
<keyword evidence="6 10" id="KW-1133">Transmembrane helix</keyword>
<dbReference type="SUPFAM" id="SSF56176">
    <property type="entry name" value="FAD-binding/transporter-associated domain-like"/>
    <property type="match status" value="1"/>
</dbReference>
<dbReference type="PANTHER" id="PTHR43099">
    <property type="entry name" value="UPF0053 PROTEIN YRKA"/>
    <property type="match status" value="1"/>
</dbReference>
<dbReference type="InterPro" id="IPR000644">
    <property type="entry name" value="CBS_dom"/>
</dbReference>
<feature type="transmembrane region" description="Helical" evidence="11">
    <location>
        <begin position="132"/>
        <end position="155"/>
    </location>
</feature>
<dbReference type="GO" id="GO:0050660">
    <property type="term" value="F:flavin adenine dinucleotide binding"/>
    <property type="evidence" value="ECO:0007669"/>
    <property type="project" value="InterPro"/>
</dbReference>
<dbReference type="PANTHER" id="PTHR43099:SF2">
    <property type="entry name" value="UPF0053 PROTEIN YRKA"/>
    <property type="match status" value="1"/>
</dbReference>
<dbReference type="InterPro" id="IPR002550">
    <property type="entry name" value="CNNM"/>
</dbReference>
<organism evidence="14 15">
    <name type="scientific">Pullulanibacillus pueri</name>
    <dbReference type="NCBI Taxonomy" id="1437324"/>
    <lineage>
        <taxon>Bacteria</taxon>
        <taxon>Bacillati</taxon>
        <taxon>Bacillota</taxon>
        <taxon>Bacilli</taxon>
        <taxon>Bacillales</taxon>
        <taxon>Sporolactobacillaceae</taxon>
        <taxon>Pullulanibacillus</taxon>
    </lineage>
</organism>
<dbReference type="FunFam" id="3.10.580.10:FF:000002">
    <property type="entry name" value="Magnesium/cobalt efflux protein CorC"/>
    <property type="match status" value="1"/>
</dbReference>
<feature type="transmembrane region" description="Helical" evidence="11">
    <location>
        <begin position="57"/>
        <end position="76"/>
    </location>
</feature>
<evidence type="ECO:0000256" key="1">
    <source>
        <dbReference type="ARBA" id="ARBA00004651"/>
    </source>
</evidence>
<keyword evidence="4 10" id="KW-0812">Transmembrane</keyword>
<dbReference type="InterPro" id="IPR051676">
    <property type="entry name" value="UPF0053_domain"/>
</dbReference>
<comment type="similarity">
    <text evidence="2">Belongs to the UPF0053 family.</text>
</comment>
<keyword evidence="3" id="KW-1003">Cell membrane</keyword>
<keyword evidence="7 9" id="KW-0129">CBS domain</keyword>
<keyword evidence="15" id="KW-1185">Reference proteome</keyword>
<evidence type="ECO:0000259" key="12">
    <source>
        <dbReference type="PROSITE" id="PS51371"/>
    </source>
</evidence>
<protein>
    <submittedName>
        <fullName evidence="14">Membrane protein</fullName>
    </submittedName>
</protein>
<dbReference type="CDD" id="cd04590">
    <property type="entry name" value="CBS_pair_CorC_HlyC_assoc"/>
    <property type="match status" value="1"/>
</dbReference>
<dbReference type="InterPro" id="IPR005170">
    <property type="entry name" value="Transptr-assoc_dom"/>
</dbReference>
<dbReference type="GO" id="GO:0005886">
    <property type="term" value="C:plasma membrane"/>
    <property type="evidence" value="ECO:0007669"/>
    <property type="project" value="UniProtKB-SubCell"/>
</dbReference>
<reference evidence="14" key="2">
    <citation type="submission" date="2020-09" db="EMBL/GenBank/DDBJ databases">
        <authorList>
            <person name="Sun Q."/>
            <person name="Zhou Y."/>
        </authorList>
    </citation>
    <scope>NUCLEOTIDE SEQUENCE</scope>
    <source>
        <strain evidence="14">CGMCC 1.12777</strain>
    </source>
</reference>
<dbReference type="EMBL" id="BMFV01000001">
    <property type="protein sequence ID" value="GGH74138.1"/>
    <property type="molecule type" value="Genomic_DNA"/>
</dbReference>
<gene>
    <name evidence="14" type="ORF">GCM10007096_02070</name>
</gene>
<dbReference type="AlphaFoldDB" id="A0A8J3EK87"/>
<evidence type="ECO:0000259" key="13">
    <source>
        <dbReference type="PROSITE" id="PS51846"/>
    </source>
</evidence>
<feature type="transmembrane region" description="Helical" evidence="11">
    <location>
        <begin position="96"/>
        <end position="120"/>
    </location>
</feature>
<sequence>MTLKLIILILLILLTAFFVAAEFAIVRARKLRIELLADQGNKKAIAAKKVIHQLDEYLSACQLGITMTSLGIGWLGEPTIGHMIEDLFGVFSFSGTLSVTISVILSFLFVTIFHVVLGELAPKTFAIQKAEAIVMMAAQPLIVFNIIAYPFIWILNGSANAIARLFGAKPMSESETIHTEEELRQILSESYKSGEINQSEYKYVNRIFEFDNRTAREIMIPRTETVCLYLEESLEANREIMAESTFTRYPVAENDKDNIIGLINIKELYYSRFMADNKDDIKQHIRPILHVFETIPIKQLLVKMQKERVHMAVLMDEYGGTSGIVTVEDILEEIVGEIRDEFDTDERPMIDEVEEGTYLVDGKTLLSEINRFFNQELEHDDIDTIGGLILAKYPNISEGMELHLGTLNVQIAELSGTQIKKVKIKGAD</sequence>
<proteinExistence type="inferred from homology"/>